<protein>
    <recommendedName>
        <fullName evidence="2">Addiction module killer protein</fullName>
    </recommendedName>
</protein>
<comment type="caution">
    <text evidence="1">The sequence shown here is derived from an EMBL/GenBank/DDBJ whole genome shotgun (WGS) entry which is preliminary data.</text>
</comment>
<evidence type="ECO:0000313" key="1">
    <source>
        <dbReference type="EMBL" id="EQD49414.1"/>
    </source>
</evidence>
<sequence>MREVLEEQGIGVCGTSFGRHLGGSLFEFRVREEDFLLRVFCHAYGDQLVLLLGGYDKGQDPSRRRQETEIKEARRRLRLWQEREGTSKAGGDRDR</sequence>
<evidence type="ECO:0008006" key="2">
    <source>
        <dbReference type="Google" id="ProtNLM"/>
    </source>
</evidence>
<dbReference type="EMBL" id="AUZX01010028">
    <property type="protein sequence ID" value="EQD49414.1"/>
    <property type="molecule type" value="Genomic_DNA"/>
</dbReference>
<dbReference type="Pfam" id="PF05973">
    <property type="entry name" value="Gp49"/>
    <property type="match status" value="1"/>
</dbReference>
<organism evidence="1">
    <name type="scientific">mine drainage metagenome</name>
    <dbReference type="NCBI Taxonomy" id="410659"/>
    <lineage>
        <taxon>unclassified sequences</taxon>
        <taxon>metagenomes</taxon>
        <taxon>ecological metagenomes</taxon>
    </lineage>
</organism>
<proteinExistence type="predicted"/>
<gene>
    <name evidence="1" type="ORF">B1A_13687</name>
</gene>
<dbReference type="AlphaFoldDB" id="T1B8R4"/>
<dbReference type="InterPro" id="IPR009241">
    <property type="entry name" value="HigB-like"/>
</dbReference>
<reference evidence="1" key="2">
    <citation type="journal article" date="2014" name="ISME J.">
        <title>Microbial stratification in low pH oxic and suboxic macroscopic growths along an acid mine drainage.</title>
        <authorList>
            <person name="Mendez-Garcia C."/>
            <person name="Mesa V."/>
            <person name="Sprenger R.R."/>
            <person name="Richter M."/>
            <person name="Diez M.S."/>
            <person name="Solano J."/>
            <person name="Bargiela R."/>
            <person name="Golyshina O.V."/>
            <person name="Manteca A."/>
            <person name="Ramos J.L."/>
            <person name="Gallego J.R."/>
            <person name="Llorente I."/>
            <person name="Martins Dos Santos V.A."/>
            <person name="Jensen O.N."/>
            <person name="Pelaez A.I."/>
            <person name="Sanchez J."/>
            <person name="Ferrer M."/>
        </authorList>
    </citation>
    <scope>NUCLEOTIDE SEQUENCE</scope>
</reference>
<name>T1B8R4_9ZZZZ</name>
<reference evidence="1" key="1">
    <citation type="submission" date="2013-08" db="EMBL/GenBank/DDBJ databases">
        <authorList>
            <person name="Mendez C."/>
            <person name="Richter M."/>
            <person name="Ferrer M."/>
            <person name="Sanchez J."/>
        </authorList>
    </citation>
    <scope>NUCLEOTIDE SEQUENCE</scope>
</reference>
<accession>T1B8R4</accession>